<keyword evidence="13" id="KW-1185">Reference proteome</keyword>
<dbReference type="Gene3D" id="3.40.50.2300">
    <property type="match status" value="1"/>
</dbReference>
<dbReference type="SUPFAM" id="SSF52172">
    <property type="entry name" value="CheY-like"/>
    <property type="match status" value="1"/>
</dbReference>
<evidence type="ECO:0000256" key="4">
    <source>
        <dbReference type="ARBA" id="ARBA00023015"/>
    </source>
</evidence>
<evidence type="ECO:0000256" key="9">
    <source>
        <dbReference type="PROSITE-ProRule" id="PRU01091"/>
    </source>
</evidence>
<dbReference type="SMART" id="SM00862">
    <property type="entry name" value="Trans_reg_C"/>
    <property type="match status" value="1"/>
</dbReference>
<evidence type="ECO:0000313" key="12">
    <source>
        <dbReference type="EMBL" id="MBC8539954.1"/>
    </source>
</evidence>
<proteinExistence type="predicted"/>
<evidence type="ECO:0000256" key="7">
    <source>
        <dbReference type="ARBA" id="ARBA00024867"/>
    </source>
</evidence>
<sequence>MRILVAEDERDLNRIITKRLEKAGYSVDSCFDGEEALDFLDAGEYDGVILDIMMPRRDGLSVVAAMRERKDHTPVLFLTARDTVEDKVTGLDAGAEDYLVKPFAFDELLARIRVMTRKRAGHSTNVLTAADLTLDAGRHTVTRGGKSIDLSAKEFAILEYMLMNKGLVLSREKIENHIWNFDYAGGSNVIDVYIRYLRKKIDDGEQTKLIHTIRGKGYVLKEEF</sequence>
<dbReference type="FunFam" id="1.10.10.10:FF:000005">
    <property type="entry name" value="Two-component system response regulator"/>
    <property type="match status" value="1"/>
</dbReference>
<evidence type="ECO:0000256" key="6">
    <source>
        <dbReference type="ARBA" id="ARBA00023163"/>
    </source>
</evidence>
<comment type="function">
    <text evidence="7">May play the central regulatory role in sporulation. It may be an element of the effector pathway responsible for the activation of sporulation genes in response to nutritional stress. Spo0A may act in concert with spo0H (a sigma factor) to control the expression of some genes that are critical to the sporulation process.</text>
</comment>
<dbReference type="InterPro" id="IPR001789">
    <property type="entry name" value="Sig_transdc_resp-reg_receiver"/>
</dbReference>
<feature type="modified residue" description="4-aspartylphosphate" evidence="8">
    <location>
        <position position="51"/>
    </location>
</feature>
<dbReference type="Gene3D" id="6.10.250.690">
    <property type="match status" value="1"/>
</dbReference>
<dbReference type="AlphaFoldDB" id="A0A926DMI1"/>
<dbReference type="GO" id="GO:0000976">
    <property type="term" value="F:transcription cis-regulatory region binding"/>
    <property type="evidence" value="ECO:0007669"/>
    <property type="project" value="TreeGrafter"/>
</dbReference>
<organism evidence="12 13">
    <name type="scientific">Congzhengia minquanensis</name>
    <dbReference type="NCBI Taxonomy" id="2763657"/>
    <lineage>
        <taxon>Bacteria</taxon>
        <taxon>Bacillati</taxon>
        <taxon>Bacillota</taxon>
        <taxon>Clostridia</taxon>
        <taxon>Eubacteriales</taxon>
        <taxon>Oscillospiraceae</taxon>
        <taxon>Congzhengia</taxon>
    </lineage>
</organism>
<dbReference type="GO" id="GO:0005829">
    <property type="term" value="C:cytosol"/>
    <property type="evidence" value="ECO:0007669"/>
    <property type="project" value="TreeGrafter"/>
</dbReference>
<keyword evidence="5 9" id="KW-0238">DNA-binding</keyword>
<keyword evidence="4" id="KW-0805">Transcription regulation</keyword>
<dbReference type="RefSeq" id="WP_177677251.1">
    <property type="nucleotide sequence ID" value="NZ_JACRSU010000001.1"/>
</dbReference>
<dbReference type="CDD" id="cd17625">
    <property type="entry name" value="REC_OmpR_DrrD-like"/>
    <property type="match status" value="1"/>
</dbReference>
<dbReference type="GO" id="GO:0006355">
    <property type="term" value="P:regulation of DNA-templated transcription"/>
    <property type="evidence" value="ECO:0007669"/>
    <property type="project" value="InterPro"/>
</dbReference>
<evidence type="ECO:0000256" key="5">
    <source>
        <dbReference type="ARBA" id="ARBA00023125"/>
    </source>
</evidence>
<reference evidence="12" key="1">
    <citation type="submission" date="2020-08" db="EMBL/GenBank/DDBJ databases">
        <title>Genome public.</title>
        <authorList>
            <person name="Liu C."/>
            <person name="Sun Q."/>
        </authorList>
    </citation>
    <scope>NUCLEOTIDE SEQUENCE</scope>
    <source>
        <strain evidence="12">H8</strain>
    </source>
</reference>
<evidence type="ECO:0000256" key="8">
    <source>
        <dbReference type="PROSITE-ProRule" id="PRU00169"/>
    </source>
</evidence>
<evidence type="ECO:0000256" key="3">
    <source>
        <dbReference type="ARBA" id="ARBA00023012"/>
    </source>
</evidence>
<dbReference type="Pfam" id="PF00486">
    <property type="entry name" value="Trans_reg_C"/>
    <property type="match status" value="1"/>
</dbReference>
<gene>
    <name evidence="12" type="ORF">H8698_03050</name>
</gene>
<name>A0A926DMI1_9FIRM</name>
<accession>A0A926DMI1</accession>
<feature type="domain" description="OmpR/PhoB-type" evidence="11">
    <location>
        <begin position="124"/>
        <end position="222"/>
    </location>
</feature>
<feature type="domain" description="Response regulatory" evidence="10">
    <location>
        <begin position="2"/>
        <end position="116"/>
    </location>
</feature>
<dbReference type="CDD" id="cd00383">
    <property type="entry name" value="trans_reg_C"/>
    <property type="match status" value="1"/>
</dbReference>
<dbReference type="GO" id="GO:0032993">
    <property type="term" value="C:protein-DNA complex"/>
    <property type="evidence" value="ECO:0007669"/>
    <property type="project" value="TreeGrafter"/>
</dbReference>
<keyword evidence="3" id="KW-0902">Two-component regulatory system</keyword>
<dbReference type="Pfam" id="PF00072">
    <property type="entry name" value="Response_reg"/>
    <property type="match status" value="1"/>
</dbReference>
<dbReference type="InterPro" id="IPR011006">
    <property type="entry name" value="CheY-like_superfamily"/>
</dbReference>
<dbReference type="FunFam" id="3.40.50.2300:FF:000002">
    <property type="entry name" value="DNA-binding response regulator PhoP"/>
    <property type="match status" value="1"/>
</dbReference>
<dbReference type="Proteomes" id="UP000611762">
    <property type="component" value="Unassembled WGS sequence"/>
</dbReference>
<dbReference type="InterPro" id="IPR001867">
    <property type="entry name" value="OmpR/PhoB-type_DNA-bd"/>
</dbReference>
<keyword evidence="6" id="KW-0804">Transcription</keyword>
<dbReference type="EMBL" id="JACRSU010000001">
    <property type="protein sequence ID" value="MBC8539954.1"/>
    <property type="molecule type" value="Genomic_DNA"/>
</dbReference>
<dbReference type="SMART" id="SM00448">
    <property type="entry name" value="REC"/>
    <property type="match status" value="1"/>
</dbReference>
<dbReference type="PANTHER" id="PTHR48111">
    <property type="entry name" value="REGULATOR OF RPOS"/>
    <property type="match status" value="1"/>
</dbReference>
<evidence type="ECO:0000313" key="13">
    <source>
        <dbReference type="Proteomes" id="UP000611762"/>
    </source>
</evidence>
<keyword evidence="2 8" id="KW-0597">Phosphoprotein</keyword>
<dbReference type="PROSITE" id="PS51755">
    <property type="entry name" value="OMPR_PHOB"/>
    <property type="match status" value="1"/>
</dbReference>
<evidence type="ECO:0000256" key="2">
    <source>
        <dbReference type="ARBA" id="ARBA00022553"/>
    </source>
</evidence>
<comment type="caution">
    <text evidence="12">The sequence shown here is derived from an EMBL/GenBank/DDBJ whole genome shotgun (WGS) entry which is preliminary data.</text>
</comment>
<evidence type="ECO:0000256" key="1">
    <source>
        <dbReference type="ARBA" id="ARBA00018672"/>
    </source>
</evidence>
<evidence type="ECO:0000259" key="10">
    <source>
        <dbReference type="PROSITE" id="PS50110"/>
    </source>
</evidence>
<dbReference type="InterPro" id="IPR039420">
    <property type="entry name" value="WalR-like"/>
</dbReference>
<feature type="DNA-binding region" description="OmpR/PhoB-type" evidence="9">
    <location>
        <begin position="124"/>
        <end position="222"/>
    </location>
</feature>
<dbReference type="PANTHER" id="PTHR48111:SF22">
    <property type="entry name" value="REGULATOR OF RPOS"/>
    <property type="match status" value="1"/>
</dbReference>
<dbReference type="InterPro" id="IPR036388">
    <property type="entry name" value="WH-like_DNA-bd_sf"/>
</dbReference>
<evidence type="ECO:0000259" key="11">
    <source>
        <dbReference type="PROSITE" id="PS51755"/>
    </source>
</evidence>
<dbReference type="Gene3D" id="1.10.10.10">
    <property type="entry name" value="Winged helix-like DNA-binding domain superfamily/Winged helix DNA-binding domain"/>
    <property type="match status" value="1"/>
</dbReference>
<dbReference type="PROSITE" id="PS50110">
    <property type="entry name" value="RESPONSE_REGULATORY"/>
    <property type="match status" value="1"/>
</dbReference>
<dbReference type="GO" id="GO:0000156">
    <property type="term" value="F:phosphorelay response regulator activity"/>
    <property type="evidence" value="ECO:0007669"/>
    <property type="project" value="TreeGrafter"/>
</dbReference>
<protein>
    <recommendedName>
        <fullName evidence="1">Stage 0 sporulation protein A homolog</fullName>
    </recommendedName>
</protein>